<dbReference type="SUPFAM" id="SSF109604">
    <property type="entry name" value="HD-domain/PDEase-like"/>
    <property type="match status" value="1"/>
</dbReference>
<sequence length="274" mass="28787">MQLTAESAAEAAEVLGRVARALDDLPAQRPVAARVVSAADDDRSSAKSLGQVVSYDPALTAKLMRLANSAYFGLRGRVSSTSFAVTVVGFSTVRSLAVTAMAGLDGDVQLPELFWERSLLSAVAAGELAPRLGVQVPDAFGLGLLARLGQALLHRCDPRYAELAATAADRTELVAAELAAYGVTHVRLSAEALAAWGFPDEMPDALLQVARGSASVPLAASVTAGLEIAERLVNPGHRRTPVERLTAGRWREAEVEHLGALVQAQAEDLMRALS</sequence>
<dbReference type="PANTHER" id="PTHR33525">
    <property type="match status" value="1"/>
</dbReference>
<feature type="domain" description="HDOD" evidence="1">
    <location>
        <begin position="25"/>
        <end position="212"/>
    </location>
</feature>
<evidence type="ECO:0000313" key="3">
    <source>
        <dbReference type="Proteomes" id="UP001501195"/>
    </source>
</evidence>
<accession>A0ABP9I9B1</accession>
<dbReference type="Gene3D" id="1.10.3210.10">
    <property type="entry name" value="Hypothetical protein af1432"/>
    <property type="match status" value="1"/>
</dbReference>
<keyword evidence="3" id="KW-1185">Reference proteome</keyword>
<dbReference type="PROSITE" id="PS51833">
    <property type="entry name" value="HDOD"/>
    <property type="match status" value="1"/>
</dbReference>
<dbReference type="Proteomes" id="UP001501195">
    <property type="component" value="Unassembled WGS sequence"/>
</dbReference>
<evidence type="ECO:0000313" key="2">
    <source>
        <dbReference type="EMBL" id="GAA4991969.1"/>
    </source>
</evidence>
<reference evidence="3" key="1">
    <citation type="journal article" date="2019" name="Int. J. Syst. Evol. Microbiol.">
        <title>The Global Catalogue of Microorganisms (GCM) 10K type strain sequencing project: providing services to taxonomists for standard genome sequencing and annotation.</title>
        <authorList>
            <consortium name="The Broad Institute Genomics Platform"/>
            <consortium name="The Broad Institute Genome Sequencing Center for Infectious Disease"/>
            <person name="Wu L."/>
            <person name="Ma J."/>
        </authorList>
    </citation>
    <scope>NUCLEOTIDE SEQUENCE [LARGE SCALE GENOMIC DNA]</scope>
    <source>
        <strain evidence="3">JCM 18126</strain>
    </source>
</reference>
<organism evidence="2 3">
    <name type="scientific">Kineococcus glutinatus</name>
    <dbReference type="NCBI Taxonomy" id="1070872"/>
    <lineage>
        <taxon>Bacteria</taxon>
        <taxon>Bacillati</taxon>
        <taxon>Actinomycetota</taxon>
        <taxon>Actinomycetes</taxon>
        <taxon>Kineosporiales</taxon>
        <taxon>Kineosporiaceae</taxon>
        <taxon>Kineococcus</taxon>
    </lineage>
</organism>
<comment type="caution">
    <text evidence="2">The sequence shown here is derived from an EMBL/GenBank/DDBJ whole genome shotgun (WGS) entry which is preliminary data.</text>
</comment>
<dbReference type="Pfam" id="PF08668">
    <property type="entry name" value="HDOD"/>
    <property type="match status" value="1"/>
</dbReference>
<dbReference type="InterPro" id="IPR052340">
    <property type="entry name" value="RNase_Y/CdgJ"/>
</dbReference>
<name>A0ABP9I9B1_9ACTN</name>
<evidence type="ECO:0000259" key="1">
    <source>
        <dbReference type="PROSITE" id="PS51833"/>
    </source>
</evidence>
<protein>
    <recommendedName>
        <fullName evidence="1">HDOD domain-containing protein</fullName>
    </recommendedName>
</protein>
<gene>
    <name evidence="2" type="ORF">GCM10023225_30410</name>
</gene>
<dbReference type="EMBL" id="BAABIL010000540">
    <property type="protein sequence ID" value="GAA4991969.1"/>
    <property type="molecule type" value="Genomic_DNA"/>
</dbReference>
<dbReference type="InterPro" id="IPR013976">
    <property type="entry name" value="HDOD"/>
</dbReference>
<dbReference type="RefSeq" id="WP_345713561.1">
    <property type="nucleotide sequence ID" value="NZ_BAABIL010000540.1"/>
</dbReference>
<dbReference type="PANTHER" id="PTHR33525:SF4">
    <property type="entry name" value="CYCLIC DI-GMP PHOSPHODIESTERASE CDGJ"/>
    <property type="match status" value="1"/>
</dbReference>
<proteinExistence type="predicted"/>